<comment type="caution">
    <text evidence="1">The sequence shown here is derived from an EMBL/GenBank/DDBJ whole genome shotgun (WGS) entry which is preliminary data.</text>
</comment>
<dbReference type="Proteomes" id="UP000708208">
    <property type="component" value="Unassembled WGS sequence"/>
</dbReference>
<reference evidence="1" key="1">
    <citation type="submission" date="2021-06" db="EMBL/GenBank/DDBJ databases">
        <authorList>
            <person name="Hodson N. C."/>
            <person name="Mongue J. A."/>
            <person name="Jaron S. K."/>
        </authorList>
    </citation>
    <scope>NUCLEOTIDE SEQUENCE</scope>
</reference>
<name>A0A8J2NRK8_9HEXA</name>
<evidence type="ECO:0000313" key="2">
    <source>
        <dbReference type="Proteomes" id="UP000708208"/>
    </source>
</evidence>
<protein>
    <submittedName>
        <fullName evidence="1">Uncharacterized protein</fullName>
    </submittedName>
</protein>
<gene>
    <name evidence="1" type="ORF">AFUS01_LOCUS8214</name>
</gene>
<keyword evidence="2" id="KW-1185">Reference proteome</keyword>
<evidence type="ECO:0000313" key="1">
    <source>
        <dbReference type="EMBL" id="CAG7718848.1"/>
    </source>
</evidence>
<sequence length="69" mass="7447">MDGINGTSGSEVFIATNVFNGEIQGGVAKDIAVSNGEKHYSAYGATTGEQLRKKLFLYDYPDIIIFLNS</sequence>
<accession>A0A8J2NRK8</accession>
<organism evidence="1 2">
    <name type="scientific">Allacma fusca</name>
    <dbReference type="NCBI Taxonomy" id="39272"/>
    <lineage>
        <taxon>Eukaryota</taxon>
        <taxon>Metazoa</taxon>
        <taxon>Ecdysozoa</taxon>
        <taxon>Arthropoda</taxon>
        <taxon>Hexapoda</taxon>
        <taxon>Collembola</taxon>
        <taxon>Symphypleona</taxon>
        <taxon>Sminthuridae</taxon>
        <taxon>Allacma</taxon>
    </lineage>
</organism>
<dbReference type="EMBL" id="CAJVCH010056454">
    <property type="protein sequence ID" value="CAG7718848.1"/>
    <property type="molecule type" value="Genomic_DNA"/>
</dbReference>
<proteinExistence type="predicted"/>
<dbReference type="AlphaFoldDB" id="A0A8J2NRK8"/>